<protein>
    <submittedName>
        <fullName evidence="1">Phage tail protein</fullName>
    </submittedName>
</protein>
<comment type="caution">
    <text evidence="1">The sequence shown here is derived from an EMBL/GenBank/DDBJ whole genome shotgun (WGS) entry which is preliminary data.</text>
</comment>
<name>A0A318NY07_SERPL</name>
<dbReference type="RefSeq" id="WP_004952158.1">
    <property type="nucleotide sequence ID" value="NZ_PESE01000007.1"/>
</dbReference>
<dbReference type="OrthoDB" id="6446128at2"/>
<proteinExistence type="predicted"/>
<reference evidence="1 2" key="1">
    <citation type="submission" date="2017-11" db="EMBL/GenBank/DDBJ databases">
        <title>Genome sequence of the oocydin A producing rhizobacterium Serratia plymuthica 4Rx5.</title>
        <authorList>
            <person name="Matilla M.A."/>
            <person name="Udaondo Z."/>
            <person name="Salmond G.P.C."/>
        </authorList>
    </citation>
    <scope>NUCLEOTIDE SEQUENCE [LARGE SCALE GENOMIC DNA]</scope>
    <source>
        <strain evidence="1 2">4Rx5</strain>
    </source>
</reference>
<evidence type="ECO:0000313" key="1">
    <source>
        <dbReference type="EMBL" id="PYD37162.1"/>
    </source>
</evidence>
<accession>A0A318NY07</accession>
<gene>
    <name evidence="1" type="ORF">CT690_19840</name>
</gene>
<dbReference type="Proteomes" id="UP000248196">
    <property type="component" value="Unassembled WGS sequence"/>
</dbReference>
<organism evidence="1 2">
    <name type="scientific">Serratia plymuthica</name>
    <dbReference type="NCBI Taxonomy" id="82996"/>
    <lineage>
        <taxon>Bacteria</taxon>
        <taxon>Pseudomonadati</taxon>
        <taxon>Pseudomonadota</taxon>
        <taxon>Gammaproteobacteria</taxon>
        <taxon>Enterobacterales</taxon>
        <taxon>Yersiniaceae</taxon>
        <taxon>Serratia</taxon>
    </lineage>
</organism>
<dbReference type="Gene3D" id="4.10.410.40">
    <property type="match status" value="1"/>
</dbReference>
<dbReference type="Pfam" id="PF16463">
    <property type="entry name" value="Phage_TTP_13"/>
    <property type="match status" value="1"/>
</dbReference>
<dbReference type="EMBL" id="PESE01000007">
    <property type="protein sequence ID" value="PYD37162.1"/>
    <property type="molecule type" value="Genomic_DNA"/>
</dbReference>
<dbReference type="AlphaFoldDB" id="A0A318NY07"/>
<dbReference type="InterPro" id="IPR032493">
    <property type="entry name" value="Phage_TTP_13"/>
</dbReference>
<evidence type="ECO:0000313" key="2">
    <source>
        <dbReference type="Proteomes" id="UP000248196"/>
    </source>
</evidence>
<sequence>MADKTSPEYAMLPAGTVVKWGTVGAAAAAMKALVNCKAVGEMGQTGSFVDCTTLIDTSKQFISDLPEGAEKSIGFIDDPSNEDFAAFLTAADNRETVQFYVALPNGRTSTSILSLSGWKMNEINAPASEVIQITVQGKQNNNTWGAVSPKV</sequence>